<feature type="coiled-coil region" evidence="3">
    <location>
        <begin position="167"/>
        <end position="194"/>
    </location>
</feature>
<dbReference type="GO" id="GO:0052621">
    <property type="term" value="F:diguanylate cyclase activity"/>
    <property type="evidence" value="ECO:0007669"/>
    <property type="project" value="TreeGrafter"/>
</dbReference>
<dbReference type="FunFam" id="3.30.70.270:FF:000001">
    <property type="entry name" value="Diguanylate cyclase domain protein"/>
    <property type="match status" value="1"/>
</dbReference>
<evidence type="ECO:0000256" key="2">
    <source>
        <dbReference type="ARBA" id="ARBA00029839"/>
    </source>
</evidence>
<protein>
    <recommendedName>
        <fullName evidence="1">Diguanylate cyclase DosC</fullName>
    </recommendedName>
    <alternativeName>
        <fullName evidence="2">Direct oxygen-sensing cyclase</fullName>
    </alternativeName>
</protein>
<dbReference type="GO" id="GO:0020037">
    <property type="term" value="F:heme binding"/>
    <property type="evidence" value="ECO:0007669"/>
    <property type="project" value="InterPro"/>
</dbReference>
<dbReference type="InterPro" id="IPR012292">
    <property type="entry name" value="Globin/Proto"/>
</dbReference>
<dbReference type="EMBL" id="LAZR01002901">
    <property type="protein sequence ID" value="KKN24210.1"/>
    <property type="molecule type" value="Genomic_DNA"/>
</dbReference>
<sequence>MINRIERTLLEQMQISEFEIKGRMHLLNLDAKALALLASHKPIIEKHIQAMVDLFYEKQTAIEEIALLIGDADTLRRLRAAQHTYILDLFGGFYDVAYVNNRLRIGMVHKRIGVEPKLYLSAVSTLKQIIIATLTAEIENQEILSDSLVALDKLFYFDTTLVFDTYIDSLVNEIQTAKNKIEIYAKSLEETVAERTKQLEEQARIDPLTNIYNQRAMQELIRMAMLNAHRGQTAICILYLDVDDFKNINDTKGHQEGDEVLKNLGLSLINCTRETDLACRYGGDEFCVILPDCNIKNGKLLAQNIIDDFNARYGGNITLSIGIAETGPKAFITSDELIKRADRKMYEAKKEQGFQIRF</sequence>
<dbReference type="GO" id="GO:0019825">
    <property type="term" value="F:oxygen binding"/>
    <property type="evidence" value="ECO:0007669"/>
    <property type="project" value="InterPro"/>
</dbReference>
<dbReference type="NCBIfam" id="TIGR00254">
    <property type="entry name" value="GGDEF"/>
    <property type="match status" value="1"/>
</dbReference>
<proteinExistence type="predicted"/>
<dbReference type="InterPro" id="IPR009050">
    <property type="entry name" value="Globin-like_sf"/>
</dbReference>
<gene>
    <name evidence="5" type="ORF">LCGC14_0897180</name>
</gene>
<dbReference type="InterPro" id="IPR050469">
    <property type="entry name" value="Diguanylate_Cyclase"/>
</dbReference>
<dbReference type="InterPro" id="IPR043128">
    <property type="entry name" value="Rev_trsase/Diguanyl_cyclase"/>
</dbReference>
<dbReference type="AlphaFoldDB" id="A0A0F9NXI9"/>
<dbReference type="InterPro" id="IPR029787">
    <property type="entry name" value="Nucleotide_cyclase"/>
</dbReference>
<dbReference type="SMART" id="SM00267">
    <property type="entry name" value="GGDEF"/>
    <property type="match status" value="1"/>
</dbReference>
<evidence type="ECO:0000313" key="5">
    <source>
        <dbReference type="EMBL" id="KKN24210.1"/>
    </source>
</evidence>
<evidence type="ECO:0000256" key="1">
    <source>
        <dbReference type="ARBA" id="ARBA00015125"/>
    </source>
</evidence>
<dbReference type="Gene3D" id="1.10.490.10">
    <property type="entry name" value="Globins"/>
    <property type="match status" value="1"/>
</dbReference>
<keyword evidence="3" id="KW-0175">Coiled coil</keyword>
<dbReference type="SUPFAM" id="SSF46458">
    <property type="entry name" value="Globin-like"/>
    <property type="match status" value="1"/>
</dbReference>
<dbReference type="InterPro" id="IPR000160">
    <property type="entry name" value="GGDEF_dom"/>
</dbReference>
<comment type="caution">
    <text evidence="5">The sequence shown here is derived from an EMBL/GenBank/DDBJ whole genome shotgun (WGS) entry which is preliminary data.</text>
</comment>
<dbReference type="GO" id="GO:0005886">
    <property type="term" value="C:plasma membrane"/>
    <property type="evidence" value="ECO:0007669"/>
    <property type="project" value="TreeGrafter"/>
</dbReference>
<organism evidence="5">
    <name type="scientific">marine sediment metagenome</name>
    <dbReference type="NCBI Taxonomy" id="412755"/>
    <lineage>
        <taxon>unclassified sequences</taxon>
        <taxon>metagenomes</taxon>
        <taxon>ecological metagenomes</taxon>
    </lineage>
</organism>
<dbReference type="Gene3D" id="3.30.70.270">
    <property type="match status" value="1"/>
</dbReference>
<dbReference type="GO" id="GO:1902201">
    <property type="term" value="P:negative regulation of bacterial-type flagellum-dependent cell motility"/>
    <property type="evidence" value="ECO:0007669"/>
    <property type="project" value="TreeGrafter"/>
</dbReference>
<dbReference type="GO" id="GO:0043709">
    <property type="term" value="P:cell adhesion involved in single-species biofilm formation"/>
    <property type="evidence" value="ECO:0007669"/>
    <property type="project" value="TreeGrafter"/>
</dbReference>
<evidence type="ECO:0000256" key="3">
    <source>
        <dbReference type="SAM" id="Coils"/>
    </source>
</evidence>
<dbReference type="CDD" id="cd01949">
    <property type="entry name" value="GGDEF"/>
    <property type="match status" value="1"/>
</dbReference>
<evidence type="ECO:0000259" key="4">
    <source>
        <dbReference type="PROSITE" id="PS50887"/>
    </source>
</evidence>
<name>A0A0F9NXI9_9ZZZZ</name>
<dbReference type="SUPFAM" id="SSF55073">
    <property type="entry name" value="Nucleotide cyclase"/>
    <property type="match status" value="1"/>
</dbReference>
<feature type="domain" description="GGDEF" evidence="4">
    <location>
        <begin position="233"/>
        <end position="358"/>
    </location>
</feature>
<dbReference type="Pfam" id="PF00990">
    <property type="entry name" value="GGDEF"/>
    <property type="match status" value="1"/>
</dbReference>
<dbReference type="Pfam" id="PF11563">
    <property type="entry name" value="Protoglobin"/>
    <property type="match status" value="1"/>
</dbReference>
<reference evidence="5" key="1">
    <citation type="journal article" date="2015" name="Nature">
        <title>Complex archaea that bridge the gap between prokaryotes and eukaryotes.</title>
        <authorList>
            <person name="Spang A."/>
            <person name="Saw J.H."/>
            <person name="Jorgensen S.L."/>
            <person name="Zaremba-Niedzwiedzka K."/>
            <person name="Martijn J."/>
            <person name="Lind A.E."/>
            <person name="van Eijk R."/>
            <person name="Schleper C."/>
            <person name="Guy L."/>
            <person name="Ettema T.J."/>
        </authorList>
    </citation>
    <scope>NUCLEOTIDE SEQUENCE</scope>
</reference>
<dbReference type="InterPro" id="IPR044398">
    <property type="entry name" value="Globin-sensor_dom"/>
</dbReference>
<dbReference type="PROSITE" id="PS50887">
    <property type="entry name" value="GGDEF"/>
    <property type="match status" value="1"/>
</dbReference>
<accession>A0A0F9NXI9</accession>
<dbReference type="PANTHER" id="PTHR45138">
    <property type="entry name" value="REGULATORY COMPONENTS OF SENSORY TRANSDUCTION SYSTEM"/>
    <property type="match status" value="1"/>
</dbReference>
<dbReference type="PANTHER" id="PTHR45138:SF24">
    <property type="entry name" value="DIGUANYLATE CYCLASE DGCC-RELATED"/>
    <property type="match status" value="1"/>
</dbReference>